<dbReference type="GO" id="GO:0005537">
    <property type="term" value="F:D-mannose binding"/>
    <property type="evidence" value="ECO:0007669"/>
    <property type="project" value="TreeGrafter"/>
</dbReference>
<evidence type="ECO:0000256" key="9">
    <source>
        <dbReference type="SAM" id="SignalP"/>
    </source>
</evidence>
<gene>
    <name evidence="11" type="ORF">DASB73_023080</name>
</gene>
<feature type="region of interest" description="Disordered" evidence="7">
    <location>
        <begin position="235"/>
        <end position="269"/>
    </location>
</feature>
<evidence type="ECO:0000256" key="4">
    <source>
        <dbReference type="ARBA" id="ARBA00022989"/>
    </source>
</evidence>
<proteinExistence type="predicted"/>
<evidence type="ECO:0000313" key="12">
    <source>
        <dbReference type="Proteomes" id="UP001362899"/>
    </source>
</evidence>
<keyword evidence="2 8" id="KW-0812">Transmembrane</keyword>
<keyword evidence="5 8" id="KW-0472">Membrane</keyword>
<comment type="subcellular location">
    <subcellularLocation>
        <location evidence="1">Membrane</location>
        <topology evidence="1">Single-pass type I membrane protein</topology>
    </subcellularLocation>
</comment>
<feature type="transmembrane region" description="Helical" evidence="8">
    <location>
        <begin position="402"/>
        <end position="424"/>
    </location>
</feature>
<name>A0AAV5RIT7_STABA</name>
<feature type="signal peptide" evidence="9">
    <location>
        <begin position="1"/>
        <end position="23"/>
    </location>
</feature>
<evidence type="ECO:0000256" key="6">
    <source>
        <dbReference type="SAM" id="Coils"/>
    </source>
</evidence>
<sequence>MPFTMALSQACLCLLLAANCASAFTFSVPYKQNEWALLGNAKISDNGIKLAGGPDEAGSVWTKEIIPYDEWTLEAVVQTVSDQTKFSGDSGFTLWYTAKPNADGKVHGGGDMWDGLAVMMDGLDPNNMGEVRGHLNDGSYKFLESENVETDALSLCRVPYRKATGPITLRIGYSQNGFAVDVNGQRCFRSKDVVLPPGHFGISANSAKSGDTLLLKQCSVRANMDVDLVRQLDAADTHDSESGAGDGSVSGPSVGVVGAPPPPVANPELNSEQENIVAPNVGSSSSYPDLSKLGPELSAQVREVIDPTYNKLAYVEKRLAAMDQQVSSYFDNLMISVKELIANQKPADSTQQQQQQQQHEAMRDEIRSLRNLLEEIHKTAATSAEHASNAASKELPTQNAPGLGKIALVVALVQIIIMLGTRLAKRKNRQKLL</sequence>
<protein>
    <submittedName>
        <fullName evidence="11">Emp47 protein</fullName>
    </submittedName>
</protein>
<dbReference type="CDD" id="cd07308">
    <property type="entry name" value="lectin_leg-like"/>
    <property type="match status" value="1"/>
</dbReference>
<feature type="compositionally biased region" description="Low complexity" evidence="7">
    <location>
        <begin position="247"/>
        <end position="258"/>
    </location>
</feature>
<dbReference type="Proteomes" id="UP001362899">
    <property type="component" value="Unassembled WGS sequence"/>
</dbReference>
<keyword evidence="6" id="KW-0175">Coiled coil</keyword>
<reference evidence="11 12" key="1">
    <citation type="journal article" date="2023" name="Elife">
        <title>Identification of key yeast species and microbe-microbe interactions impacting larval growth of Drosophila in the wild.</title>
        <authorList>
            <person name="Mure A."/>
            <person name="Sugiura Y."/>
            <person name="Maeda R."/>
            <person name="Honda K."/>
            <person name="Sakurai N."/>
            <person name="Takahashi Y."/>
            <person name="Watada M."/>
            <person name="Katoh T."/>
            <person name="Gotoh A."/>
            <person name="Gotoh Y."/>
            <person name="Taniguchi I."/>
            <person name="Nakamura K."/>
            <person name="Hayashi T."/>
            <person name="Katayama T."/>
            <person name="Uemura T."/>
            <person name="Hattori Y."/>
        </authorList>
    </citation>
    <scope>NUCLEOTIDE SEQUENCE [LARGE SCALE GENOMIC DNA]</scope>
    <source>
        <strain evidence="11 12">SB-73</strain>
    </source>
</reference>
<dbReference type="PANTHER" id="PTHR12223">
    <property type="entry name" value="VESICULAR MANNOSE-BINDING LECTIN"/>
    <property type="match status" value="1"/>
</dbReference>
<feature type="domain" description="L-type lectin-like" evidence="10">
    <location>
        <begin position="12"/>
        <end position="223"/>
    </location>
</feature>
<accession>A0AAV5RIT7</accession>
<dbReference type="PROSITE" id="PS51328">
    <property type="entry name" value="L_LECTIN_LIKE"/>
    <property type="match status" value="1"/>
</dbReference>
<dbReference type="Pfam" id="PF03388">
    <property type="entry name" value="Lectin_leg-like"/>
    <property type="match status" value="1"/>
</dbReference>
<evidence type="ECO:0000259" key="10">
    <source>
        <dbReference type="PROSITE" id="PS51328"/>
    </source>
</evidence>
<dbReference type="EMBL" id="BTGC01000005">
    <property type="protein sequence ID" value="GMM51350.1"/>
    <property type="molecule type" value="Genomic_DNA"/>
</dbReference>
<dbReference type="GO" id="GO:0030134">
    <property type="term" value="C:COPII-coated ER to Golgi transport vesicle"/>
    <property type="evidence" value="ECO:0007669"/>
    <property type="project" value="TreeGrafter"/>
</dbReference>
<comment type="caution">
    <text evidence="11">The sequence shown here is derived from an EMBL/GenBank/DDBJ whole genome shotgun (WGS) entry which is preliminary data.</text>
</comment>
<dbReference type="Gene3D" id="2.60.120.200">
    <property type="match status" value="1"/>
</dbReference>
<feature type="coiled-coil region" evidence="6">
    <location>
        <begin position="352"/>
        <end position="379"/>
    </location>
</feature>
<evidence type="ECO:0000256" key="3">
    <source>
        <dbReference type="ARBA" id="ARBA00022729"/>
    </source>
</evidence>
<feature type="chain" id="PRO_5043551582" evidence="9">
    <location>
        <begin position="24"/>
        <end position="433"/>
    </location>
</feature>
<evidence type="ECO:0000256" key="5">
    <source>
        <dbReference type="ARBA" id="ARBA00023136"/>
    </source>
</evidence>
<organism evidence="11 12">
    <name type="scientific">Starmerella bacillaris</name>
    <name type="common">Yeast</name>
    <name type="synonym">Candida zemplinina</name>
    <dbReference type="NCBI Taxonomy" id="1247836"/>
    <lineage>
        <taxon>Eukaryota</taxon>
        <taxon>Fungi</taxon>
        <taxon>Dikarya</taxon>
        <taxon>Ascomycota</taxon>
        <taxon>Saccharomycotina</taxon>
        <taxon>Dipodascomycetes</taxon>
        <taxon>Dipodascales</taxon>
        <taxon>Trichomonascaceae</taxon>
        <taxon>Starmerella</taxon>
    </lineage>
</organism>
<dbReference type="InterPro" id="IPR051136">
    <property type="entry name" value="Intracellular_Lectin-GPT"/>
</dbReference>
<evidence type="ECO:0000256" key="2">
    <source>
        <dbReference type="ARBA" id="ARBA00022692"/>
    </source>
</evidence>
<dbReference type="InterPro" id="IPR005052">
    <property type="entry name" value="Lectin_leg"/>
</dbReference>
<dbReference type="PANTHER" id="PTHR12223:SF28">
    <property type="entry name" value="LECTIN, MANNOSE BINDING 1 LIKE"/>
    <property type="match status" value="1"/>
</dbReference>
<dbReference type="GO" id="GO:0006888">
    <property type="term" value="P:endoplasmic reticulum to Golgi vesicle-mediated transport"/>
    <property type="evidence" value="ECO:0007669"/>
    <property type="project" value="TreeGrafter"/>
</dbReference>
<evidence type="ECO:0000256" key="1">
    <source>
        <dbReference type="ARBA" id="ARBA00004479"/>
    </source>
</evidence>
<dbReference type="AlphaFoldDB" id="A0AAV5RIT7"/>
<keyword evidence="12" id="KW-1185">Reference proteome</keyword>
<dbReference type="SUPFAM" id="SSF49899">
    <property type="entry name" value="Concanavalin A-like lectins/glucanases"/>
    <property type="match status" value="1"/>
</dbReference>
<evidence type="ECO:0000256" key="8">
    <source>
        <dbReference type="SAM" id="Phobius"/>
    </source>
</evidence>
<keyword evidence="4 8" id="KW-1133">Transmembrane helix</keyword>
<evidence type="ECO:0000256" key="7">
    <source>
        <dbReference type="SAM" id="MobiDB-lite"/>
    </source>
</evidence>
<evidence type="ECO:0000313" key="11">
    <source>
        <dbReference type="EMBL" id="GMM51350.1"/>
    </source>
</evidence>
<dbReference type="GO" id="GO:0000139">
    <property type="term" value="C:Golgi membrane"/>
    <property type="evidence" value="ECO:0007669"/>
    <property type="project" value="TreeGrafter"/>
</dbReference>
<dbReference type="InterPro" id="IPR013320">
    <property type="entry name" value="ConA-like_dom_sf"/>
</dbReference>
<dbReference type="GO" id="GO:0005793">
    <property type="term" value="C:endoplasmic reticulum-Golgi intermediate compartment"/>
    <property type="evidence" value="ECO:0007669"/>
    <property type="project" value="TreeGrafter"/>
</dbReference>
<dbReference type="GO" id="GO:0005789">
    <property type="term" value="C:endoplasmic reticulum membrane"/>
    <property type="evidence" value="ECO:0007669"/>
    <property type="project" value="TreeGrafter"/>
</dbReference>
<keyword evidence="3 9" id="KW-0732">Signal</keyword>